<proteinExistence type="predicted"/>
<organism evidence="1">
    <name type="scientific">marine metagenome</name>
    <dbReference type="NCBI Taxonomy" id="408172"/>
    <lineage>
        <taxon>unclassified sequences</taxon>
        <taxon>metagenomes</taxon>
        <taxon>ecological metagenomes</taxon>
    </lineage>
</organism>
<feature type="non-terminal residue" evidence="1">
    <location>
        <position position="41"/>
    </location>
</feature>
<dbReference type="EMBL" id="UINC01204826">
    <property type="protein sequence ID" value="SVE25730.1"/>
    <property type="molecule type" value="Genomic_DNA"/>
</dbReference>
<feature type="non-terminal residue" evidence="1">
    <location>
        <position position="1"/>
    </location>
</feature>
<name>A0A383C115_9ZZZZ</name>
<sequence length="41" mass="4564">PARSTHPFYWMSTAGLLSRVNVVTSMNTLPTPRAGLQYKTI</sequence>
<dbReference type="AlphaFoldDB" id="A0A383C115"/>
<evidence type="ECO:0000313" key="1">
    <source>
        <dbReference type="EMBL" id="SVE25730.1"/>
    </source>
</evidence>
<reference evidence="1" key="1">
    <citation type="submission" date="2018-05" db="EMBL/GenBank/DDBJ databases">
        <authorList>
            <person name="Lanie J.A."/>
            <person name="Ng W.-L."/>
            <person name="Kazmierczak K.M."/>
            <person name="Andrzejewski T.M."/>
            <person name="Davidsen T.M."/>
            <person name="Wayne K.J."/>
            <person name="Tettelin H."/>
            <person name="Glass J.I."/>
            <person name="Rusch D."/>
            <person name="Podicherti R."/>
            <person name="Tsui H.-C.T."/>
            <person name="Winkler M.E."/>
        </authorList>
    </citation>
    <scope>NUCLEOTIDE SEQUENCE</scope>
</reference>
<gene>
    <name evidence="1" type="ORF">METZ01_LOCUS478584</name>
</gene>
<protein>
    <submittedName>
        <fullName evidence="1">Uncharacterized protein</fullName>
    </submittedName>
</protein>
<accession>A0A383C115</accession>